<name>A0A1G7TQT3_9FLAO</name>
<reference evidence="2" key="1">
    <citation type="submission" date="2016-10" db="EMBL/GenBank/DDBJ databases">
        <authorList>
            <person name="Varghese N."/>
            <person name="Submissions S."/>
        </authorList>
    </citation>
    <scope>NUCLEOTIDE SEQUENCE [LARGE SCALE GENOMIC DNA]</scope>
    <source>
        <strain evidence="2">DSM 19684</strain>
    </source>
</reference>
<dbReference type="Proteomes" id="UP000199203">
    <property type="component" value="Unassembled WGS sequence"/>
</dbReference>
<dbReference type="AlphaFoldDB" id="A0A1G7TQT3"/>
<protein>
    <submittedName>
        <fullName evidence="1">Uncharacterized protein</fullName>
    </submittedName>
</protein>
<evidence type="ECO:0000313" key="1">
    <source>
        <dbReference type="EMBL" id="SDG36880.1"/>
    </source>
</evidence>
<sequence>MPVKYNVTERKNLQDPKAAPHAGASVPLVLAFNKHN</sequence>
<dbReference type="EMBL" id="FNBH01000004">
    <property type="protein sequence ID" value="SDG36880.1"/>
    <property type="molecule type" value="Genomic_DNA"/>
</dbReference>
<evidence type="ECO:0000313" key="2">
    <source>
        <dbReference type="Proteomes" id="UP000199203"/>
    </source>
</evidence>
<proteinExistence type="predicted"/>
<gene>
    <name evidence="1" type="ORF">SAMN05421825_3174</name>
</gene>
<keyword evidence="2" id="KW-1185">Reference proteome</keyword>
<accession>A0A1G7TQT3</accession>
<dbReference type="STRING" id="454006.SAMN05421825_3174"/>
<organism evidence="1 2">
    <name type="scientific">Epilithonimonas hungarica</name>
    <dbReference type="NCBI Taxonomy" id="454006"/>
    <lineage>
        <taxon>Bacteria</taxon>
        <taxon>Pseudomonadati</taxon>
        <taxon>Bacteroidota</taxon>
        <taxon>Flavobacteriia</taxon>
        <taxon>Flavobacteriales</taxon>
        <taxon>Weeksellaceae</taxon>
        <taxon>Chryseobacterium group</taxon>
        <taxon>Epilithonimonas</taxon>
    </lineage>
</organism>